<feature type="compositionally biased region" description="Acidic residues" evidence="1">
    <location>
        <begin position="65"/>
        <end position="76"/>
    </location>
</feature>
<proteinExistence type="predicted"/>
<protein>
    <submittedName>
        <fullName evidence="2">(Atlantic silverside) hypothetical protein</fullName>
    </submittedName>
</protein>
<dbReference type="OrthoDB" id="8963927at2759"/>
<reference evidence="2" key="1">
    <citation type="submission" date="2021-05" db="EMBL/GenBank/DDBJ databases">
        <authorList>
            <person name="Tigano A."/>
        </authorList>
    </citation>
    <scope>NUCLEOTIDE SEQUENCE</scope>
</reference>
<comment type="caution">
    <text evidence="2">The sequence shown here is derived from an EMBL/GenBank/DDBJ whole genome shotgun (WGS) entry which is preliminary data.</text>
</comment>
<name>A0A8S4AF92_9TELE</name>
<sequence>MSGKKAIVKRSRITPRVLENPTLMQTHETIVDYINGRSSFMEMFAPAIFGLNSLAAIEKDLKYSDDDDDEEEEDDDSAHRPLEPHPQIKQLTEE</sequence>
<feature type="non-terminal residue" evidence="2">
    <location>
        <position position="94"/>
    </location>
</feature>
<evidence type="ECO:0000313" key="3">
    <source>
        <dbReference type="Proteomes" id="UP000677803"/>
    </source>
</evidence>
<gene>
    <name evidence="2" type="ORF">MMEN_LOCUS3537</name>
</gene>
<dbReference type="Proteomes" id="UP000677803">
    <property type="component" value="Unassembled WGS sequence"/>
</dbReference>
<evidence type="ECO:0000256" key="1">
    <source>
        <dbReference type="SAM" id="MobiDB-lite"/>
    </source>
</evidence>
<keyword evidence="3" id="KW-1185">Reference proteome</keyword>
<dbReference type="EMBL" id="CAJRST010002224">
    <property type="protein sequence ID" value="CAG5866837.1"/>
    <property type="molecule type" value="Genomic_DNA"/>
</dbReference>
<organism evidence="2 3">
    <name type="scientific">Menidia menidia</name>
    <name type="common">Atlantic silverside</name>
    <dbReference type="NCBI Taxonomy" id="238744"/>
    <lineage>
        <taxon>Eukaryota</taxon>
        <taxon>Metazoa</taxon>
        <taxon>Chordata</taxon>
        <taxon>Craniata</taxon>
        <taxon>Vertebrata</taxon>
        <taxon>Euteleostomi</taxon>
        <taxon>Actinopterygii</taxon>
        <taxon>Neopterygii</taxon>
        <taxon>Teleostei</taxon>
        <taxon>Neoteleostei</taxon>
        <taxon>Acanthomorphata</taxon>
        <taxon>Ovalentaria</taxon>
        <taxon>Atherinomorphae</taxon>
        <taxon>Atheriniformes</taxon>
        <taxon>Atherinopsidae</taxon>
        <taxon>Menidiinae</taxon>
        <taxon>Menidia</taxon>
    </lineage>
</organism>
<accession>A0A8S4AF92</accession>
<dbReference type="AlphaFoldDB" id="A0A8S4AF92"/>
<evidence type="ECO:0000313" key="2">
    <source>
        <dbReference type="EMBL" id="CAG5866837.1"/>
    </source>
</evidence>
<feature type="region of interest" description="Disordered" evidence="1">
    <location>
        <begin position="62"/>
        <end position="94"/>
    </location>
</feature>